<accession>A0A7X4HBR1</accession>
<evidence type="ECO:0000313" key="9">
    <source>
        <dbReference type="Proteomes" id="UP000450676"/>
    </source>
</evidence>
<dbReference type="InterPro" id="IPR041248">
    <property type="entry name" value="YDG"/>
</dbReference>
<evidence type="ECO:0000256" key="6">
    <source>
        <dbReference type="SAM" id="SignalP"/>
    </source>
</evidence>
<evidence type="ECO:0000256" key="4">
    <source>
        <dbReference type="SAM" id="Coils"/>
    </source>
</evidence>
<dbReference type="EMBL" id="WWCU01000013">
    <property type="protein sequence ID" value="MYN08316.1"/>
    <property type="molecule type" value="Genomic_DNA"/>
</dbReference>
<dbReference type="Pfam" id="PF07581">
    <property type="entry name" value="Glug"/>
    <property type="match status" value="1"/>
</dbReference>
<dbReference type="RefSeq" id="WP_187358711.1">
    <property type="nucleotide sequence ID" value="NZ_WWCU01000013.1"/>
</dbReference>
<feature type="chain" id="PRO_5031097092" evidence="6">
    <location>
        <begin position="29"/>
        <end position="2394"/>
    </location>
</feature>
<proteinExistence type="predicted"/>
<feature type="compositionally biased region" description="Basic and acidic residues" evidence="5">
    <location>
        <begin position="2361"/>
        <end position="2374"/>
    </location>
</feature>
<evidence type="ECO:0000259" key="7">
    <source>
        <dbReference type="SMART" id="SM00912"/>
    </source>
</evidence>
<evidence type="ECO:0000256" key="5">
    <source>
        <dbReference type="SAM" id="MobiDB-lite"/>
    </source>
</evidence>
<dbReference type="Pfam" id="PF05860">
    <property type="entry name" value="TPS"/>
    <property type="match status" value="1"/>
</dbReference>
<feature type="compositionally biased region" description="Low complexity" evidence="5">
    <location>
        <begin position="2337"/>
        <end position="2360"/>
    </location>
</feature>
<dbReference type="Gene3D" id="2.160.20.110">
    <property type="match status" value="3"/>
</dbReference>
<sequence>MMTGPVPQGMRRKLLAVLVAACYGSAYGNPSTPQVVAGQATFLQQGNLYSITNTPNTIINWQNFSINPNEITRFIQQSGDSKVLNRIVGQDPSKILGSLQSNGKVYLINPNGILFGKDARVDVNGLVASSLAISNSDFLAGKNHFGGAGAGKVINQGSITTPSGGQVYLIGSGVENSGVITSPQGEVVLAAGNSVQLVDSANPDVHVVVSAPADQALNLGQVLAAGGKVGIYGALVNQRGRINADSATVGENGKIVLKAGGANSTTMLEAGSQTSATNSAGKGGEIQLLGERVGLSGNAAVDASGAAGGGSVLIGGDYQGQNAAVPHARQTYIGADASVRADATVRGDGGKIIAWSDGATRVFGQLSARGGAQGGDGGLVETSGHYLDMQGKVDTRAQAPGGKSGTLLLDPTDIYIADNALAAFYGGGMPLTAPPLLQDLTGKIFEIASVAHESLLTTSALQALLDTTDVTVRTTNSSGTGDGSIHVINAVGWTSASSLTLQADKDIFLKAGISAPNAALNLNAGAGRIVQTTSPVDGLTAKSLSALAAGDITLDNTGNGVSGATTLNSTSRTGNITLSGQSFKLGNSSAGGNLTVSAANGDLAVTGTVTAGGAVALSTLAGAGHRITNSGGVTSGASIELNSDKMTLAGGTLTAPSVLLKSGNAINIGATTDTAGTLELSTADLASVTANELQVTVTGGEKDILVSASLAFGKQLALTATHDITLGAAVATGGLTLSASRDIAATGSVAVDGTFNLVQGSWSQNANTLPAFSAKDFRLSGGTFLRGYGTGDSGYMLSDVYGLQGVATLGSSLAFTLGGNIDATGTSLWNGGAGFKPIGNSDYAYSGIFDGYGKTITGLVINRPEINNVGLFSHLGSGSTVRDLVLQGASVTGAANVGALAGNSGGTVRNVVLQGGSVTGTENVGALAGYNSGIAIEKVASSASVSGIRNAGGLVGNTTGNITESSATGAVTGRHAAMDANSIGGLVGLNSGAITKSFATGAVDTIGQGYAGGLVGTNSGTVTSSYASGAVATIGEIVGGLVGDNYGTIARSYATGNVAAGRNVGGLVGRNGYDGQSAASLSNVYASGNVSHRGSSTDFVHNNAGGLLGEFAAGAITNAYATGQVDGSGFGTGVNGLVGFTNGSQVVHGYYDTTKAGRSTDAAGGIGLTTAQTKLQSSFDGFFTGDVWRIYDGYTTPLLKNFLTPVTVTVTGSNASAVYGNALPTYTGTPTYDGLLNGDSLSGTLGWGAAKNVGTYSTGGLYSTAYDITYAAGAPTLAITRRELTATIGGSKVYDGTTTFSNASATLSGVAYDDVVSASVSASYADKNAGTGKALSGVELHLNESAASNNYTLKTTYNSDAEITRAALSVGGISGVNRVYNGTTAATVNAAGDWSVHGLSGDTVTAALAGGYTFSDKNVGVEKSIRVPLTLSGTDAGNYLPYTTTYANISAAPLSISGLTGVNRVYDGTNNATVGNATFSGVFGSDVVTLGTVHAYFTGGKNVGSNKAIAFEGLASLGGADGANYQVTGAMPGNVSASITPATLTVNGITAQNRAYNGGTGVTLNVGEGGNLGGVILGDNVLLNSSSMSGSFADRNVGNGKTVTVSGLSLDPSADSGNYVLAAPTLTANITQLGKAIWTGSAGNNLWSDASNWAGGAVPTASNVIAAELSAYGGAVIYDGGATTLNSLTSVHGQGLTMRDGALTLGVTSGDTSSLSGGALSLTSGSLNLVGSLTSGSYAQTGGTLNGGSSGRLTTNTFNQSGGTISGLTGLTVNSQYAQSGGSIAIPGTVTIHHYTGNLVVGSISALESIALYTGEGGGGISQNGALNTGTLTVSSQGGVTLNNSGNHVLHFSGSNSGGSGISLYNTLSGEEQLAVGPLSTTAGSLLIDNVGGIYTAGTLSAGGGAIFLTAHSPITISDTLVADSISLSASTGISLTQDANLQANHNISMVAGTGIALAGMLNSSHGSINLQAQTGSITADPDMHITGAGAVRLTAPHGSISAPSGIFQGGSQPVLTDSAAAAAAAAKAAAEAAAQAAAEAAAKAAAEAAAKAAAEKAAAEAAAKAAAEKAAAEAAAKAAAEEAAAKAAAEAAAKAAAEEAAAKAAAEKAAAEAAAKAAAEKAAAEAAAKAAAEKAAAEAAAKAAAEKAAAEAAAKAAAEKAAAEAAAKAAAEKAAAEAAAKAAAEAAAKAAAEAAAKAAAEEAAAKAAAEEAAAKAAAEAAAKAAADAAAKAAADAAAKAAADAAAKAAADAAAKAAADAAAKAAADAAAKAAADAAAKAAAEAAAKAAADAAAAKQAADAAAAAAQNDSTAPVGQALNSTVNIINTAAGTPGKQAGSTPDGAGAGSAGSSSAASSQPADTKKDDGKKEDSKDSGATGLSAVKTEPTKKMYCN</sequence>
<dbReference type="InterPro" id="IPR011493">
    <property type="entry name" value="GLUG"/>
</dbReference>
<dbReference type="InterPro" id="IPR011050">
    <property type="entry name" value="Pectin_lyase_fold/virulence"/>
</dbReference>
<protein>
    <submittedName>
        <fullName evidence="8">Filamentous hemagglutinin N-terminal domain-containing protein</fullName>
    </submittedName>
</protein>
<comment type="subcellular location">
    <subcellularLocation>
        <location evidence="1">Secreted</location>
    </subcellularLocation>
</comment>
<feature type="region of interest" description="Disordered" evidence="5">
    <location>
        <begin position="2330"/>
        <end position="2394"/>
    </location>
</feature>
<evidence type="ECO:0000256" key="3">
    <source>
        <dbReference type="ARBA" id="ARBA00022729"/>
    </source>
</evidence>
<comment type="caution">
    <text evidence="8">The sequence shown here is derived from an EMBL/GenBank/DDBJ whole genome shotgun (WGS) entry which is preliminary data.</text>
</comment>
<feature type="domain" description="Filamentous haemagglutinin FhaB/tRNA nuclease CdiA-like TPS" evidence="7">
    <location>
        <begin position="26"/>
        <end position="137"/>
    </location>
</feature>
<dbReference type="GO" id="GO:0005576">
    <property type="term" value="C:extracellular region"/>
    <property type="evidence" value="ECO:0007669"/>
    <property type="project" value="UniProtKB-SubCell"/>
</dbReference>
<dbReference type="SUPFAM" id="SSF51126">
    <property type="entry name" value="Pectin lyase-like"/>
    <property type="match status" value="1"/>
</dbReference>
<name>A0A7X4HBR1_9BURK</name>
<organism evidence="8 9">
    <name type="scientific">Pseudoduganella aquatica</name>
    <dbReference type="NCBI Taxonomy" id="2660641"/>
    <lineage>
        <taxon>Bacteria</taxon>
        <taxon>Pseudomonadati</taxon>
        <taxon>Pseudomonadota</taxon>
        <taxon>Betaproteobacteria</taxon>
        <taxon>Burkholderiales</taxon>
        <taxon>Oxalobacteraceae</taxon>
        <taxon>Telluria group</taxon>
        <taxon>Pseudoduganella</taxon>
    </lineage>
</organism>
<evidence type="ECO:0000256" key="2">
    <source>
        <dbReference type="ARBA" id="ARBA00022525"/>
    </source>
</evidence>
<dbReference type="Proteomes" id="UP000450676">
    <property type="component" value="Unassembled WGS sequence"/>
</dbReference>
<keyword evidence="2" id="KW-0964">Secreted</keyword>
<dbReference type="Pfam" id="PF18657">
    <property type="entry name" value="YDG"/>
    <property type="match status" value="4"/>
</dbReference>
<dbReference type="Gene3D" id="2.160.20.10">
    <property type="entry name" value="Single-stranded right-handed beta-helix, Pectin lyase-like"/>
    <property type="match status" value="1"/>
</dbReference>
<dbReference type="PANTHER" id="PTHR12338:SF8">
    <property type="entry name" value="HEME_HEMOPEXIN-BINDING PROTEIN"/>
    <property type="match status" value="1"/>
</dbReference>
<dbReference type="PANTHER" id="PTHR12338">
    <property type="entry name" value="AUTOTRANSPORTER"/>
    <property type="match status" value="1"/>
</dbReference>
<dbReference type="InterPro" id="IPR050909">
    <property type="entry name" value="Bact_Autotransporter_VF"/>
</dbReference>
<dbReference type="InterPro" id="IPR012334">
    <property type="entry name" value="Pectin_lyas_fold"/>
</dbReference>
<dbReference type="NCBIfam" id="TIGR01901">
    <property type="entry name" value="adhes_NPXG"/>
    <property type="match status" value="1"/>
</dbReference>
<dbReference type="SMART" id="SM00912">
    <property type="entry name" value="Haemagg_act"/>
    <property type="match status" value="1"/>
</dbReference>
<keyword evidence="4" id="KW-0175">Coiled coil</keyword>
<feature type="coiled-coil region" evidence="4">
    <location>
        <begin position="2028"/>
        <end position="2212"/>
    </location>
</feature>
<gene>
    <name evidence="8" type="ORF">GTP77_13325</name>
</gene>
<keyword evidence="9" id="KW-1185">Reference proteome</keyword>
<dbReference type="InterPro" id="IPR008638">
    <property type="entry name" value="FhaB/CdiA-like_TPS"/>
</dbReference>
<reference evidence="8 9" key="1">
    <citation type="submission" date="2019-12" db="EMBL/GenBank/DDBJ databases">
        <title>Novel species isolated from a subtropical stream in China.</title>
        <authorList>
            <person name="Lu H."/>
        </authorList>
    </citation>
    <scope>NUCLEOTIDE SEQUENCE [LARGE SCALE GENOMIC DNA]</scope>
    <source>
        <strain evidence="8 9">FT127W</strain>
    </source>
</reference>
<feature type="signal peptide" evidence="6">
    <location>
        <begin position="1"/>
        <end position="28"/>
    </location>
</feature>
<evidence type="ECO:0000313" key="8">
    <source>
        <dbReference type="EMBL" id="MYN08316.1"/>
    </source>
</evidence>
<evidence type="ECO:0000256" key="1">
    <source>
        <dbReference type="ARBA" id="ARBA00004613"/>
    </source>
</evidence>
<keyword evidence="3 6" id="KW-0732">Signal</keyword>